<feature type="domain" description="PPIase FKBP-type" evidence="9">
    <location>
        <begin position="6"/>
        <end position="80"/>
    </location>
</feature>
<proteinExistence type="inferred from homology"/>
<evidence type="ECO:0000256" key="6">
    <source>
        <dbReference type="ARBA" id="ARBA00023110"/>
    </source>
</evidence>
<comment type="similarity">
    <text evidence="3">Belongs to the FKBP-type PPIase family.</text>
</comment>
<keyword evidence="5" id="KW-0963">Cytoplasm</keyword>
<dbReference type="PROSITE" id="PS50059">
    <property type="entry name" value="FKBP_PPIASE"/>
    <property type="match status" value="1"/>
</dbReference>
<comment type="subcellular location">
    <subcellularLocation>
        <location evidence="2">Cytoplasm</location>
    </subcellularLocation>
</comment>
<evidence type="ECO:0000313" key="10">
    <source>
        <dbReference type="EMBL" id="CUS41649.1"/>
    </source>
</evidence>
<protein>
    <recommendedName>
        <fullName evidence="4">peptidylprolyl isomerase</fullName>
        <ecNumber evidence="4">5.2.1.8</ecNumber>
    </recommendedName>
</protein>
<organism evidence="10">
    <name type="scientific">hydrothermal vent metagenome</name>
    <dbReference type="NCBI Taxonomy" id="652676"/>
    <lineage>
        <taxon>unclassified sequences</taxon>
        <taxon>metagenomes</taxon>
        <taxon>ecological metagenomes</taxon>
    </lineage>
</organism>
<dbReference type="EC" id="5.2.1.8" evidence="4"/>
<evidence type="ECO:0000256" key="4">
    <source>
        <dbReference type="ARBA" id="ARBA00013194"/>
    </source>
</evidence>
<dbReference type="Pfam" id="PF00254">
    <property type="entry name" value="FKBP_C"/>
    <property type="match status" value="1"/>
</dbReference>
<dbReference type="Gene3D" id="3.10.50.40">
    <property type="match status" value="1"/>
</dbReference>
<dbReference type="GO" id="GO:0005737">
    <property type="term" value="C:cytoplasm"/>
    <property type="evidence" value="ECO:0007669"/>
    <property type="project" value="UniProtKB-SubCell"/>
</dbReference>
<dbReference type="AlphaFoldDB" id="A0A160TFD5"/>
<gene>
    <name evidence="10" type="ORF">MGWOODY_Tha2168</name>
</gene>
<reference evidence="10" key="1">
    <citation type="submission" date="2015-10" db="EMBL/GenBank/DDBJ databases">
        <authorList>
            <person name="Gilbert D.G."/>
        </authorList>
    </citation>
    <scope>NUCLEOTIDE SEQUENCE</scope>
</reference>
<name>A0A160TFD5_9ZZZZ</name>
<keyword evidence="8 10" id="KW-0413">Isomerase</keyword>
<evidence type="ECO:0000256" key="8">
    <source>
        <dbReference type="ARBA" id="ARBA00023235"/>
    </source>
</evidence>
<sequence>MQIAKNSVVQLHYVLSDEQGQTIERTPSDQPIAYLQGHNNMIPGFEKAMEGKQAGDKLSVTVTPEEGYGQRIEGSVQRVPVKHLQGAKVWKKGMIGFVQTEQGERQVTVVKVGRFMVDVDTNHPLAGKTLNFDVEIVSVRAATQDEISHRHAHGDGGHHH</sequence>
<accession>A0A160TFD5</accession>
<evidence type="ECO:0000256" key="7">
    <source>
        <dbReference type="ARBA" id="ARBA00023186"/>
    </source>
</evidence>
<dbReference type="GO" id="GO:0042026">
    <property type="term" value="P:protein refolding"/>
    <property type="evidence" value="ECO:0007669"/>
    <property type="project" value="UniProtKB-ARBA"/>
</dbReference>
<keyword evidence="6" id="KW-0697">Rotamase</keyword>
<evidence type="ECO:0000259" key="9">
    <source>
        <dbReference type="PROSITE" id="PS50059"/>
    </source>
</evidence>
<dbReference type="PANTHER" id="PTHR47861">
    <property type="entry name" value="FKBP-TYPE PEPTIDYL-PROLYL CIS-TRANS ISOMERASE SLYD"/>
    <property type="match status" value="1"/>
</dbReference>
<comment type="catalytic activity">
    <reaction evidence="1">
        <text>[protein]-peptidylproline (omega=180) = [protein]-peptidylproline (omega=0)</text>
        <dbReference type="Rhea" id="RHEA:16237"/>
        <dbReference type="Rhea" id="RHEA-COMP:10747"/>
        <dbReference type="Rhea" id="RHEA-COMP:10748"/>
        <dbReference type="ChEBI" id="CHEBI:83833"/>
        <dbReference type="ChEBI" id="CHEBI:83834"/>
        <dbReference type="EC" id="5.2.1.8"/>
    </reaction>
</comment>
<evidence type="ECO:0000256" key="3">
    <source>
        <dbReference type="ARBA" id="ARBA00006577"/>
    </source>
</evidence>
<dbReference type="GO" id="GO:0003755">
    <property type="term" value="F:peptidyl-prolyl cis-trans isomerase activity"/>
    <property type="evidence" value="ECO:0007669"/>
    <property type="project" value="UniProtKB-KW"/>
</dbReference>
<evidence type="ECO:0000256" key="5">
    <source>
        <dbReference type="ARBA" id="ARBA00022490"/>
    </source>
</evidence>
<dbReference type="InterPro" id="IPR001179">
    <property type="entry name" value="PPIase_FKBP_dom"/>
</dbReference>
<dbReference type="PANTHER" id="PTHR47861:SF3">
    <property type="entry name" value="FKBP-TYPE PEPTIDYL-PROLYL CIS-TRANS ISOMERASE SLYD"/>
    <property type="match status" value="1"/>
</dbReference>
<dbReference type="InterPro" id="IPR046357">
    <property type="entry name" value="PPIase_dom_sf"/>
</dbReference>
<dbReference type="SUPFAM" id="SSF54534">
    <property type="entry name" value="FKBP-like"/>
    <property type="match status" value="1"/>
</dbReference>
<evidence type="ECO:0000256" key="2">
    <source>
        <dbReference type="ARBA" id="ARBA00004496"/>
    </source>
</evidence>
<dbReference type="EMBL" id="CZQC01000050">
    <property type="protein sequence ID" value="CUS41649.1"/>
    <property type="molecule type" value="Genomic_DNA"/>
</dbReference>
<evidence type="ECO:0000256" key="1">
    <source>
        <dbReference type="ARBA" id="ARBA00000971"/>
    </source>
</evidence>
<keyword evidence="7" id="KW-0143">Chaperone</keyword>